<evidence type="ECO:0000256" key="1">
    <source>
        <dbReference type="ARBA" id="ARBA00022898"/>
    </source>
</evidence>
<evidence type="ECO:0000313" key="7">
    <source>
        <dbReference type="Proteomes" id="UP000319818"/>
    </source>
</evidence>
<dbReference type="CDD" id="cd00616">
    <property type="entry name" value="AHBA_syn"/>
    <property type="match status" value="1"/>
</dbReference>
<dbReference type="SUPFAM" id="SSF53383">
    <property type="entry name" value="PLP-dependent transferases"/>
    <property type="match status" value="1"/>
</dbReference>
<dbReference type="InterPro" id="IPR000653">
    <property type="entry name" value="DegT/StrS_aminotransferase"/>
</dbReference>
<dbReference type="Gene3D" id="3.90.1150.10">
    <property type="entry name" value="Aspartate Aminotransferase, domain 1"/>
    <property type="match status" value="1"/>
</dbReference>
<name>A0A543GAM2_9PSEU</name>
<dbReference type="EMBL" id="VFPH01000001">
    <property type="protein sequence ID" value="TQM43126.1"/>
    <property type="molecule type" value="Genomic_DNA"/>
</dbReference>
<dbReference type="GO" id="GO:0000271">
    <property type="term" value="P:polysaccharide biosynthetic process"/>
    <property type="evidence" value="ECO:0007669"/>
    <property type="project" value="TreeGrafter"/>
</dbReference>
<dbReference type="PANTHER" id="PTHR30244:SF36">
    <property type="entry name" value="3-OXO-GLUCOSE-6-PHOSPHATE:GLUTAMATE AMINOTRANSFERASE"/>
    <property type="match status" value="1"/>
</dbReference>
<dbReference type="GO" id="GO:0030170">
    <property type="term" value="F:pyridoxal phosphate binding"/>
    <property type="evidence" value="ECO:0007669"/>
    <property type="project" value="TreeGrafter"/>
</dbReference>
<reference evidence="6 7" key="1">
    <citation type="submission" date="2019-06" db="EMBL/GenBank/DDBJ databases">
        <title>Sequencing the genomes of 1000 actinobacteria strains.</title>
        <authorList>
            <person name="Klenk H.-P."/>
        </authorList>
    </citation>
    <scope>NUCLEOTIDE SEQUENCE [LARGE SCALE GENOMIC DNA]</scope>
    <source>
        <strain evidence="6 7">DSM 45511</strain>
    </source>
</reference>
<dbReference type="InterPro" id="IPR015422">
    <property type="entry name" value="PyrdxlP-dep_Trfase_small"/>
</dbReference>
<dbReference type="RefSeq" id="WP_142096181.1">
    <property type="nucleotide sequence ID" value="NZ_VFPH01000001.1"/>
</dbReference>
<feature type="modified residue" description="N6-(pyridoxal phosphate)lysine" evidence="4">
    <location>
        <position position="190"/>
    </location>
</feature>
<dbReference type="OrthoDB" id="5342089at2"/>
<keyword evidence="1 4" id="KW-0663">Pyridoxal phosphate</keyword>
<gene>
    <name evidence="6" type="ORF">FB388_0467</name>
</gene>
<dbReference type="Pfam" id="PF01041">
    <property type="entry name" value="DegT_DnrJ_EryC1"/>
    <property type="match status" value="1"/>
</dbReference>
<dbReference type="InterPro" id="IPR015421">
    <property type="entry name" value="PyrdxlP-dep_Trfase_major"/>
</dbReference>
<dbReference type="Proteomes" id="UP000319818">
    <property type="component" value="Unassembled WGS sequence"/>
</dbReference>
<proteinExistence type="inferred from homology"/>
<evidence type="ECO:0000256" key="4">
    <source>
        <dbReference type="PIRSR" id="PIRSR000390-2"/>
    </source>
</evidence>
<evidence type="ECO:0000256" key="3">
    <source>
        <dbReference type="PIRSR" id="PIRSR000390-1"/>
    </source>
</evidence>
<dbReference type="AlphaFoldDB" id="A0A543GAM2"/>
<protein>
    <submittedName>
        <fullName evidence="6">dTDP-4-amino-4,6-dideoxygalactose transaminase</fullName>
    </submittedName>
</protein>
<organism evidence="6 7">
    <name type="scientific">Pseudonocardia cypriaca</name>
    <dbReference type="NCBI Taxonomy" id="882449"/>
    <lineage>
        <taxon>Bacteria</taxon>
        <taxon>Bacillati</taxon>
        <taxon>Actinomycetota</taxon>
        <taxon>Actinomycetes</taxon>
        <taxon>Pseudonocardiales</taxon>
        <taxon>Pseudonocardiaceae</taxon>
        <taxon>Pseudonocardia</taxon>
    </lineage>
</organism>
<keyword evidence="7" id="KW-1185">Reference proteome</keyword>
<sequence length="369" mass="39132">MSGATPVPFLDLAAVHLDLRDDLDVAWKEVLAHGRFINGPEVAAFEAEFAAHCEAAHCVGVANGTDALELILAALEIGPGDEVIVPANTFVATVEAVCTVGARPRFVDVRPDTLLVDPDAVAAAITSHTAAIMAVHLYGQMADVDALGKLAAQHGVAVIEDAAQAHGARYQDRRPGGWGTAAAFSFYPGKNLGALGDGGAVVSDDAQLIDRIRQLADHGRSATDRFVHEISGRNSRLDTLQAAALRVKLARLDRMNENRAALVERYRRGLPSWCVPVAVDPAAQPVYHLAVVQVPDRPTVTSALDAAGIGWGLHYPVPCHRQPPFAEYADGPLPVVDAAAERILSLPLFPGMAPEQIDLVCEVLHDVPI</sequence>
<dbReference type="InterPro" id="IPR015424">
    <property type="entry name" value="PyrdxlP-dep_Trfase"/>
</dbReference>
<comment type="caution">
    <text evidence="6">The sequence shown here is derived from an EMBL/GenBank/DDBJ whole genome shotgun (WGS) entry which is preliminary data.</text>
</comment>
<accession>A0A543GAM2</accession>
<feature type="active site" description="Proton acceptor" evidence="3">
    <location>
        <position position="190"/>
    </location>
</feature>
<comment type="similarity">
    <text evidence="2 5">Belongs to the DegT/DnrJ/EryC1 family.</text>
</comment>
<evidence type="ECO:0000256" key="5">
    <source>
        <dbReference type="RuleBase" id="RU004508"/>
    </source>
</evidence>
<evidence type="ECO:0000256" key="2">
    <source>
        <dbReference type="ARBA" id="ARBA00037999"/>
    </source>
</evidence>
<dbReference type="Gene3D" id="3.40.640.10">
    <property type="entry name" value="Type I PLP-dependent aspartate aminotransferase-like (Major domain)"/>
    <property type="match status" value="1"/>
</dbReference>
<dbReference type="GO" id="GO:0008483">
    <property type="term" value="F:transaminase activity"/>
    <property type="evidence" value="ECO:0007669"/>
    <property type="project" value="TreeGrafter"/>
</dbReference>
<dbReference type="PANTHER" id="PTHR30244">
    <property type="entry name" value="TRANSAMINASE"/>
    <property type="match status" value="1"/>
</dbReference>
<dbReference type="PIRSF" id="PIRSF000390">
    <property type="entry name" value="PLP_StrS"/>
    <property type="match status" value="1"/>
</dbReference>
<evidence type="ECO:0000313" key="6">
    <source>
        <dbReference type="EMBL" id="TQM43126.1"/>
    </source>
</evidence>